<evidence type="ECO:0000313" key="3">
    <source>
        <dbReference type="EMBL" id="ARI78447.1"/>
    </source>
</evidence>
<dbReference type="KEGG" id="hmn:HM131_17095"/>
<dbReference type="Proteomes" id="UP000192527">
    <property type="component" value="Chromosome"/>
</dbReference>
<dbReference type="AlphaFoldDB" id="A0A1W5ZYZ4"/>
<dbReference type="Gene3D" id="3.40.50.360">
    <property type="match status" value="1"/>
</dbReference>
<comment type="similarity">
    <text evidence="1">Belongs to the azoreductase type 2 family.</text>
</comment>
<accession>A0A1W5ZYZ4</accession>
<name>A0A1W5ZYZ4_9BACI</name>
<reference evidence="3 4" key="1">
    <citation type="submission" date="2017-04" db="EMBL/GenBank/DDBJ databases">
        <title>The whole genome sequencing and assembly of Halobacillus mangrovi strain.</title>
        <authorList>
            <person name="Lee S.-J."/>
            <person name="Park M.-K."/>
            <person name="Kim J.-Y."/>
            <person name="Lee Y.-J."/>
            <person name="Yi H."/>
            <person name="Bahn Y.-S."/>
            <person name="Kim J.F."/>
            <person name="Lee D.-W."/>
        </authorList>
    </citation>
    <scope>NUCLEOTIDE SEQUENCE [LARGE SCALE GENOMIC DNA]</scope>
    <source>
        <strain evidence="3 4">KTB 131</strain>
    </source>
</reference>
<dbReference type="RefSeq" id="WP_085030906.1">
    <property type="nucleotide sequence ID" value="NZ_CP020772.1"/>
</dbReference>
<dbReference type="EMBL" id="CP020772">
    <property type="protein sequence ID" value="ARI78447.1"/>
    <property type="molecule type" value="Genomic_DNA"/>
</dbReference>
<sequence length="170" mass="19093">MNIVVISGTPRRTGKTRIAARLVAEQLGADLIDLSELHLPLFNGEKEQDEWPEVQQLRQKTEWADAFVWLSPEYHNGISASLKNALEFLDGDTFRHKPILLLAVAGGGKGGINTLNQMRTVARGLYALVIPEQFVFDPDCFTEIGGLSEEAYEQISRILSEFNRYLFIKS</sequence>
<evidence type="ECO:0000259" key="2">
    <source>
        <dbReference type="Pfam" id="PF03358"/>
    </source>
</evidence>
<gene>
    <name evidence="3" type="ORF">HM131_17095</name>
</gene>
<protein>
    <submittedName>
        <fullName evidence="3">FMN-dependent NADH-azoreductase</fullName>
    </submittedName>
</protein>
<dbReference type="SUPFAM" id="SSF52218">
    <property type="entry name" value="Flavoproteins"/>
    <property type="match status" value="1"/>
</dbReference>
<dbReference type="OrthoDB" id="9790975at2"/>
<dbReference type="Pfam" id="PF03358">
    <property type="entry name" value="FMN_red"/>
    <property type="match status" value="1"/>
</dbReference>
<dbReference type="PANTHER" id="PTHR30543:SF21">
    <property type="entry name" value="NAD(P)H-DEPENDENT FMN REDUCTASE LOT6"/>
    <property type="match status" value="1"/>
</dbReference>
<evidence type="ECO:0000256" key="1">
    <source>
        <dbReference type="ARBA" id="ARBA00009428"/>
    </source>
</evidence>
<dbReference type="STRING" id="402384.HM131_17095"/>
<evidence type="ECO:0000313" key="4">
    <source>
        <dbReference type="Proteomes" id="UP000192527"/>
    </source>
</evidence>
<organism evidence="3 4">
    <name type="scientific">Halobacillus mangrovi</name>
    <dbReference type="NCBI Taxonomy" id="402384"/>
    <lineage>
        <taxon>Bacteria</taxon>
        <taxon>Bacillati</taxon>
        <taxon>Bacillota</taxon>
        <taxon>Bacilli</taxon>
        <taxon>Bacillales</taxon>
        <taxon>Bacillaceae</taxon>
        <taxon>Halobacillus</taxon>
    </lineage>
</organism>
<dbReference type="GO" id="GO:0016491">
    <property type="term" value="F:oxidoreductase activity"/>
    <property type="evidence" value="ECO:0007669"/>
    <property type="project" value="InterPro"/>
</dbReference>
<proteinExistence type="inferred from homology"/>
<dbReference type="GO" id="GO:0010181">
    <property type="term" value="F:FMN binding"/>
    <property type="evidence" value="ECO:0007669"/>
    <property type="project" value="TreeGrafter"/>
</dbReference>
<dbReference type="InterPro" id="IPR029039">
    <property type="entry name" value="Flavoprotein-like_sf"/>
</dbReference>
<dbReference type="PANTHER" id="PTHR30543">
    <property type="entry name" value="CHROMATE REDUCTASE"/>
    <property type="match status" value="1"/>
</dbReference>
<dbReference type="InterPro" id="IPR050712">
    <property type="entry name" value="NAD(P)H-dep_reductase"/>
</dbReference>
<dbReference type="GO" id="GO:0005829">
    <property type="term" value="C:cytosol"/>
    <property type="evidence" value="ECO:0007669"/>
    <property type="project" value="TreeGrafter"/>
</dbReference>
<keyword evidence="4" id="KW-1185">Reference proteome</keyword>
<feature type="domain" description="NADPH-dependent FMN reductase-like" evidence="2">
    <location>
        <begin position="1"/>
        <end position="137"/>
    </location>
</feature>
<dbReference type="InterPro" id="IPR005025">
    <property type="entry name" value="FMN_Rdtase-like_dom"/>
</dbReference>